<evidence type="ECO:0000313" key="2">
    <source>
        <dbReference type="EMBL" id="KAJ7775344.1"/>
    </source>
</evidence>
<gene>
    <name evidence="2" type="ORF">B0H16DRAFT_1712926</name>
</gene>
<organism evidence="2 3">
    <name type="scientific">Mycena metata</name>
    <dbReference type="NCBI Taxonomy" id="1033252"/>
    <lineage>
        <taxon>Eukaryota</taxon>
        <taxon>Fungi</taxon>
        <taxon>Dikarya</taxon>
        <taxon>Basidiomycota</taxon>
        <taxon>Agaricomycotina</taxon>
        <taxon>Agaricomycetes</taxon>
        <taxon>Agaricomycetidae</taxon>
        <taxon>Agaricales</taxon>
        <taxon>Marasmiineae</taxon>
        <taxon>Mycenaceae</taxon>
        <taxon>Mycena</taxon>
    </lineage>
</organism>
<sequence length="283" mass="31052">MAEHDTSQRKTHGSLLLSLNGSFGASRWSSLLSLTFDTRRAPGAGPFLAALAFNSLPPPFEMHSGGEMAAKRAAAIHPGATLPRREPDETPHNGCHDLGQTRAADALHWERTADAPNVAMYKIASVPDRGEELSHTGFVSFILPSPLWSFSPLFFPHANAPSQMARVDYRRPCSSSLRRQPACVYPSADFPRDAPPPPMHLGILSCLQAWRGHLDIQRHRLRQCGRTMHHISVPSPQPAHSSLRVTQDTPPRPAVLVPNPRSDFITSTPPTTHLSRLLHGRSP</sequence>
<dbReference type="Proteomes" id="UP001215598">
    <property type="component" value="Unassembled WGS sequence"/>
</dbReference>
<evidence type="ECO:0000256" key="1">
    <source>
        <dbReference type="SAM" id="MobiDB-lite"/>
    </source>
</evidence>
<evidence type="ECO:0000313" key="3">
    <source>
        <dbReference type="Proteomes" id="UP001215598"/>
    </source>
</evidence>
<accession>A0AAD7NU78</accession>
<protein>
    <submittedName>
        <fullName evidence="2">Uncharacterized protein</fullName>
    </submittedName>
</protein>
<comment type="caution">
    <text evidence="2">The sequence shown here is derived from an EMBL/GenBank/DDBJ whole genome shotgun (WGS) entry which is preliminary data.</text>
</comment>
<name>A0AAD7NU78_9AGAR</name>
<feature type="region of interest" description="Disordered" evidence="1">
    <location>
        <begin position="231"/>
        <end position="283"/>
    </location>
</feature>
<reference evidence="2" key="1">
    <citation type="submission" date="2023-03" db="EMBL/GenBank/DDBJ databases">
        <title>Massive genome expansion in bonnet fungi (Mycena s.s.) driven by repeated elements and novel gene families across ecological guilds.</title>
        <authorList>
            <consortium name="Lawrence Berkeley National Laboratory"/>
            <person name="Harder C.B."/>
            <person name="Miyauchi S."/>
            <person name="Viragh M."/>
            <person name="Kuo A."/>
            <person name="Thoen E."/>
            <person name="Andreopoulos B."/>
            <person name="Lu D."/>
            <person name="Skrede I."/>
            <person name="Drula E."/>
            <person name="Henrissat B."/>
            <person name="Morin E."/>
            <person name="Kohler A."/>
            <person name="Barry K."/>
            <person name="LaButti K."/>
            <person name="Morin E."/>
            <person name="Salamov A."/>
            <person name="Lipzen A."/>
            <person name="Mereny Z."/>
            <person name="Hegedus B."/>
            <person name="Baldrian P."/>
            <person name="Stursova M."/>
            <person name="Weitz H."/>
            <person name="Taylor A."/>
            <person name="Grigoriev I.V."/>
            <person name="Nagy L.G."/>
            <person name="Martin F."/>
            <person name="Kauserud H."/>
        </authorList>
    </citation>
    <scope>NUCLEOTIDE SEQUENCE</scope>
    <source>
        <strain evidence="2">CBHHK182m</strain>
    </source>
</reference>
<dbReference type="EMBL" id="JARKIB010000010">
    <property type="protein sequence ID" value="KAJ7775344.1"/>
    <property type="molecule type" value="Genomic_DNA"/>
</dbReference>
<feature type="compositionally biased region" description="Polar residues" evidence="1">
    <location>
        <begin position="264"/>
        <end position="274"/>
    </location>
</feature>
<feature type="compositionally biased region" description="Polar residues" evidence="1">
    <location>
        <begin position="238"/>
        <end position="249"/>
    </location>
</feature>
<proteinExistence type="predicted"/>
<dbReference type="AlphaFoldDB" id="A0AAD7NU78"/>
<keyword evidence="3" id="KW-1185">Reference proteome</keyword>